<dbReference type="OrthoDB" id="1711136at2759"/>
<feature type="compositionally biased region" description="Basic and acidic residues" evidence="2">
    <location>
        <begin position="111"/>
        <end position="124"/>
    </location>
</feature>
<gene>
    <name evidence="4" type="ORF">HRI_000306800</name>
</gene>
<keyword evidence="5" id="KW-1185">Reference proteome</keyword>
<dbReference type="Proteomes" id="UP001165190">
    <property type="component" value="Unassembled WGS sequence"/>
</dbReference>
<dbReference type="PANTHER" id="PTHR46629">
    <property type="entry name" value="OS01G0917900 PROTEIN"/>
    <property type="match status" value="1"/>
</dbReference>
<evidence type="ECO:0000313" key="5">
    <source>
        <dbReference type="Proteomes" id="UP001165190"/>
    </source>
</evidence>
<reference evidence="4" key="1">
    <citation type="submission" date="2023-05" db="EMBL/GenBank/DDBJ databases">
        <title>Genome and transcriptome analyses reveal genes involved in the formation of fine ridges on petal epidermal cells in Hibiscus trionum.</title>
        <authorList>
            <person name="Koshimizu S."/>
            <person name="Masuda S."/>
            <person name="Ishii T."/>
            <person name="Shirasu K."/>
            <person name="Hoshino A."/>
            <person name="Arita M."/>
        </authorList>
    </citation>
    <scope>NUCLEOTIDE SEQUENCE</scope>
    <source>
        <strain evidence="4">Hamamatsu line</strain>
    </source>
</reference>
<evidence type="ECO:0000313" key="4">
    <source>
        <dbReference type="EMBL" id="GMI66375.1"/>
    </source>
</evidence>
<protein>
    <recommendedName>
        <fullName evidence="3">RING-type domain-containing protein</fullName>
    </recommendedName>
</protein>
<sequence length="374" mass="40902">MESSNRRLTLFEQMTAVDDGRTTLAAALTLDAFLGNANKRPQQPPSHNRTLLEIILDDGSNKDNTSWKAIRDKILFKRPASAWTSSVHVPVSDDNVRSDRSQLSLSGSFRSDPDGSTRGDDGGERAPVSDPPVMNSLLQLSRGDLVRVGHNLVQPFHDDSAGVSMPSDAPPSRSFGPQTNRDDPNRFPSSNTAENDDESSDDDDYSPLARRGTRRLAAILAEERALSSREAVAAREASEVTEQAVAANVPPEAVTEVTEQAVAAVNNVPPGAEEPVRMSLMELLEETTQQIGVMGRSYIISDEEEEVAEEEQEVIEEAMGRMEHACCVCMIRHKGAAFIPCGHTFCRLCSRELWVQRGNCPLCNGSILEILDIF</sequence>
<organism evidence="4 5">
    <name type="scientific">Hibiscus trionum</name>
    <name type="common">Flower of an hour</name>
    <dbReference type="NCBI Taxonomy" id="183268"/>
    <lineage>
        <taxon>Eukaryota</taxon>
        <taxon>Viridiplantae</taxon>
        <taxon>Streptophyta</taxon>
        <taxon>Embryophyta</taxon>
        <taxon>Tracheophyta</taxon>
        <taxon>Spermatophyta</taxon>
        <taxon>Magnoliopsida</taxon>
        <taxon>eudicotyledons</taxon>
        <taxon>Gunneridae</taxon>
        <taxon>Pentapetalae</taxon>
        <taxon>rosids</taxon>
        <taxon>malvids</taxon>
        <taxon>Malvales</taxon>
        <taxon>Malvaceae</taxon>
        <taxon>Malvoideae</taxon>
        <taxon>Hibiscus</taxon>
    </lineage>
</organism>
<dbReference type="Gene3D" id="3.30.40.10">
    <property type="entry name" value="Zinc/RING finger domain, C3HC4 (zinc finger)"/>
    <property type="match status" value="1"/>
</dbReference>
<dbReference type="CDD" id="cd16449">
    <property type="entry name" value="RING-HC"/>
    <property type="match status" value="1"/>
</dbReference>
<dbReference type="SUPFAM" id="SSF57850">
    <property type="entry name" value="RING/U-box"/>
    <property type="match status" value="1"/>
</dbReference>
<dbReference type="SMART" id="SM00184">
    <property type="entry name" value="RING"/>
    <property type="match status" value="1"/>
</dbReference>
<keyword evidence="1" id="KW-0863">Zinc-finger</keyword>
<feature type="region of interest" description="Disordered" evidence="2">
    <location>
        <begin position="91"/>
        <end position="135"/>
    </location>
</feature>
<dbReference type="GO" id="GO:0008270">
    <property type="term" value="F:zinc ion binding"/>
    <property type="evidence" value="ECO:0007669"/>
    <property type="project" value="UniProtKB-KW"/>
</dbReference>
<keyword evidence="1" id="KW-0862">Zinc</keyword>
<dbReference type="InterPro" id="IPR013083">
    <property type="entry name" value="Znf_RING/FYVE/PHD"/>
</dbReference>
<evidence type="ECO:0000256" key="2">
    <source>
        <dbReference type="SAM" id="MobiDB-lite"/>
    </source>
</evidence>
<accession>A0A9W7GVI4</accession>
<feature type="region of interest" description="Disordered" evidence="2">
    <location>
        <begin position="157"/>
        <end position="209"/>
    </location>
</feature>
<evidence type="ECO:0000259" key="3">
    <source>
        <dbReference type="PROSITE" id="PS50089"/>
    </source>
</evidence>
<dbReference type="PROSITE" id="PS50089">
    <property type="entry name" value="ZF_RING_2"/>
    <property type="match status" value="1"/>
</dbReference>
<dbReference type="AlphaFoldDB" id="A0A9W7GVI4"/>
<feature type="compositionally biased region" description="Acidic residues" evidence="2">
    <location>
        <begin position="194"/>
        <end position="205"/>
    </location>
</feature>
<comment type="caution">
    <text evidence="4">The sequence shown here is derived from an EMBL/GenBank/DDBJ whole genome shotgun (WGS) entry which is preliminary data.</text>
</comment>
<proteinExistence type="predicted"/>
<dbReference type="Pfam" id="PF13920">
    <property type="entry name" value="zf-C3HC4_3"/>
    <property type="match status" value="1"/>
</dbReference>
<dbReference type="InterPro" id="IPR001841">
    <property type="entry name" value="Znf_RING"/>
</dbReference>
<feature type="domain" description="RING-type" evidence="3">
    <location>
        <begin position="326"/>
        <end position="364"/>
    </location>
</feature>
<keyword evidence="1" id="KW-0479">Metal-binding</keyword>
<dbReference type="EMBL" id="BSYR01000004">
    <property type="protein sequence ID" value="GMI66375.1"/>
    <property type="molecule type" value="Genomic_DNA"/>
</dbReference>
<name>A0A9W7GVI4_HIBTR</name>
<evidence type="ECO:0000256" key="1">
    <source>
        <dbReference type="PROSITE-ProRule" id="PRU00175"/>
    </source>
</evidence>